<dbReference type="Gene3D" id="2.120.10.80">
    <property type="entry name" value="Kelch-type beta propeller"/>
    <property type="match status" value="1"/>
</dbReference>
<dbReference type="PANTHER" id="PTHR24412">
    <property type="entry name" value="KELCH PROTEIN"/>
    <property type="match status" value="1"/>
</dbReference>
<accession>A0A8R2NRQ9</accession>
<dbReference type="AlphaFoldDB" id="A0A8R2NRQ9"/>
<dbReference type="OrthoDB" id="6600212at2759"/>
<protein>
    <recommendedName>
        <fullName evidence="5">Kelch-like protein diablo</fullName>
    </recommendedName>
</protein>
<evidence type="ECO:0000313" key="4">
    <source>
        <dbReference type="Proteomes" id="UP000007819"/>
    </source>
</evidence>
<reference evidence="4" key="1">
    <citation type="submission" date="2010-06" db="EMBL/GenBank/DDBJ databases">
        <authorList>
            <person name="Jiang H."/>
            <person name="Abraham K."/>
            <person name="Ali S."/>
            <person name="Alsbrooks S.L."/>
            <person name="Anim B.N."/>
            <person name="Anosike U.S."/>
            <person name="Attaway T."/>
            <person name="Bandaranaike D.P."/>
            <person name="Battles P.K."/>
            <person name="Bell S.N."/>
            <person name="Bell A.V."/>
            <person name="Beltran B."/>
            <person name="Bickham C."/>
            <person name="Bustamante Y."/>
            <person name="Caleb T."/>
            <person name="Canada A."/>
            <person name="Cardenas V."/>
            <person name="Carter K."/>
            <person name="Chacko J."/>
            <person name="Chandrabose M.N."/>
            <person name="Chavez D."/>
            <person name="Chavez A."/>
            <person name="Chen L."/>
            <person name="Chu H.-S."/>
            <person name="Claassen K.J."/>
            <person name="Cockrell R."/>
            <person name="Collins M."/>
            <person name="Cooper J.A."/>
            <person name="Cree A."/>
            <person name="Curry S.M."/>
            <person name="Da Y."/>
            <person name="Dao M.D."/>
            <person name="Das B."/>
            <person name="Davila M.-L."/>
            <person name="Davy-Carroll L."/>
            <person name="Denson S."/>
            <person name="Dinh H."/>
            <person name="Ebong V.E."/>
            <person name="Edwards J.R."/>
            <person name="Egan A."/>
            <person name="El-Daye J."/>
            <person name="Escobedo L."/>
            <person name="Fernandez S."/>
            <person name="Fernando P.R."/>
            <person name="Flagg N."/>
            <person name="Forbes L.D."/>
            <person name="Fowler R.G."/>
            <person name="Fu Q."/>
            <person name="Gabisi R.A."/>
            <person name="Ganer J."/>
            <person name="Garbino Pronczuk A."/>
            <person name="Garcia R.M."/>
            <person name="Garner T."/>
            <person name="Garrett T.E."/>
            <person name="Gonzalez D.A."/>
            <person name="Hamid H."/>
            <person name="Hawkins E.S."/>
            <person name="Hirani K."/>
            <person name="Hogues M.E."/>
            <person name="Hollins B."/>
            <person name="Hsiao C.-H."/>
            <person name="Jabil R."/>
            <person name="James M.L."/>
            <person name="Jhangiani S.N."/>
            <person name="Johnson B."/>
            <person name="Johnson Q."/>
            <person name="Joshi V."/>
            <person name="Kalu J.B."/>
            <person name="Kam C."/>
            <person name="Kashfia A."/>
            <person name="Keebler J."/>
            <person name="Kisamo H."/>
            <person name="Kovar C.L."/>
            <person name="Lago L.A."/>
            <person name="Lai C.-Y."/>
            <person name="Laidlaw J."/>
            <person name="Lara F."/>
            <person name="Le T.-K."/>
            <person name="Lee S.L."/>
            <person name="Legall F.H."/>
            <person name="Lemon S.J."/>
            <person name="Lewis L.R."/>
            <person name="Li B."/>
            <person name="Liu Y."/>
            <person name="Liu Y.-S."/>
            <person name="Lopez J."/>
            <person name="Lozado R.J."/>
            <person name="Lu J."/>
            <person name="Madu R.C."/>
            <person name="Maheshwari M."/>
            <person name="Maheshwari R."/>
            <person name="Malloy K."/>
            <person name="Martinez E."/>
            <person name="Mathew T."/>
            <person name="Mercado I.C."/>
            <person name="Mercado C."/>
            <person name="Meyer B."/>
            <person name="Montgomery K."/>
            <person name="Morgan M.B."/>
            <person name="Munidasa M."/>
            <person name="Nazareth L.V."/>
            <person name="Nelson J."/>
            <person name="Ng B.M."/>
            <person name="Nguyen N.B."/>
            <person name="Nguyen P.Q."/>
            <person name="Nguyen T."/>
            <person name="Obregon M."/>
            <person name="Okwuonu G.O."/>
            <person name="Onwere C.G."/>
            <person name="Orozco G."/>
            <person name="Parra A."/>
            <person name="Patel S."/>
            <person name="Patil S."/>
            <person name="Perez A."/>
            <person name="Perez Y."/>
            <person name="Pham C."/>
            <person name="Primus E.L."/>
            <person name="Pu L.-L."/>
            <person name="Puazo M."/>
            <person name="Qin X."/>
            <person name="Quiroz J.B."/>
            <person name="Reese J."/>
            <person name="Richards S."/>
            <person name="Rives C.M."/>
            <person name="Robberts R."/>
            <person name="Ruiz S.J."/>
            <person name="Ruiz M.J."/>
            <person name="Santibanez J."/>
            <person name="Schneider B.W."/>
            <person name="Sisson I."/>
            <person name="Smith M."/>
            <person name="Sodergren E."/>
            <person name="Song X.-Z."/>
            <person name="Song B.B."/>
            <person name="Summersgill H."/>
            <person name="Thelus R."/>
            <person name="Thornton R.D."/>
            <person name="Trejos Z.Y."/>
            <person name="Usmani K."/>
            <person name="Vattathil S."/>
            <person name="Villasana D."/>
            <person name="Walker D.L."/>
            <person name="Wang S."/>
            <person name="Wang K."/>
            <person name="White C.S."/>
            <person name="Williams A.C."/>
            <person name="Williamson J."/>
            <person name="Wilson K."/>
            <person name="Woghiren I.O."/>
            <person name="Woodworth J.R."/>
            <person name="Worley K.C."/>
            <person name="Wright R.A."/>
            <person name="Wu W."/>
            <person name="Young L."/>
            <person name="Zhang L."/>
            <person name="Zhang J."/>
            <person name="Zhu Y."/>
            <person name="Muzny D.M."/>
            <person name="Weinstock G."/>
            <person name="Gibbs R.A."/>
        </authorList>
    </citation>
    <scope>NUCLEOTIDE SEQUENCE [LARGE SCALE GENOMIC DNA]</scope>
    <source>
        <strain evidence="4">LSR1</strain>
    </source>
</reference>
<dbReference type="KEGG" id="api:115033926"/>
<keyword evidence="2" id="KW-0677">Repeat</keyword>
<name>A0A8R2NRQ9_ACYPI</name>
<evidence type="ECO:0008006" key="5">
    <source>
        <dbReference type="Google" id="ProtNLM"/>
    </source>
</evidence>
<keyword evidence="4" id="KW-1185">Reference proteome</keyword>
<dbReference type="RefSeq" id="XP_029344682.1">
    <property type="nucleotide sequence ID" value="XM_029488822.1"/>
</dbReference>
<proteinExistence type="predicted"/>
<dbReference type="InterPro" id="IPR006652">
    <property type="entry name" value="Kelch_1"/>
</dbReference>
<dbReference type="GeneID" id="115033926"/>
<dbReference type="PANTHER" id="PTHR24412:SF466">
    <property type="entry name" value="RING CANAL KELCH PROTEIN"/>
    <property type="match status" value="1"/>
</dbReference>
<dbReference type="Proteomes" id="UP000007819">
    <property type="component" value="Chromosome A1"/>
</dbReference>
<reference evidence="3" key="2">
    <citation type="submission" date="2022-06" db="UniProtKB">
        <authorList>
            <consortium name="EnsemblMetazoa"/>
        </authorList>
    </citation>
    <scope>IDENTIFICATION</scope>
</reference>
<evidence type="ECO:0000313" key="3">
    <source>
        <dbReference type="EnsemblMetazoa" id="XP_029344682.1"/>
    </source>
</evidence>
<sequence length="357" mass="39437">MEHVRLPTLASKPDILFNIVNEPLLKNNPKCNEYVLEALNFNLQKSFQHFTIPQTIRCKPRQFGGSQKVIIMFNQSDTSPKCYTECYDPATKLRENAPGLNECRKLAGLGVIRDQFVFAVGGVNESSSKSVCMLDVSLQSPSWVPMVNMLVSRKRLGVGVLDDCIYAVGGGDIDNPLKSVEVFDINIQKWRTVTSMSTERCDLGVGVLNNLLYAVGGSAGKNKALRSVEYYDPLIDKWTPVAKMSICRYGAGVGILDGLLYAIGGYGGKCLKSVEVYRPSDGVWSSVADMEICRFRPGVVALNGLLYVMGGEIETFIVDTVEIYNPNTNTWTLERLSRNGVQIYGGVVVDRPPYFIT</sequence>
<dbReference type="SUPFAM" id="SSF117281">
    <property type="entry name" value="Kelch motif"/>
    <property type="match status" value="1"/>
</dbReference>
<keyword evidence="1" id="KW-0880">Kelch repeat</keyword>
<organism evidence="3 4">
    <name type="scientific">Acyrthosiphon pisum</name>
    <name type="common">Pea aphid</name>
    <dbReference type="NCBI Taxonomy" id="7029"/>
    <lineage>
        <taxon>Eukaryota</taxon>
        <taxon>Metazoa</taxon>
        <taxon>Ecdysozoa</taxon>
        <taxon>Arthropoda</taxon>
        <taxon>Hexapoda</taxon>
        <taxon>Insecta</taxon>
        <taxon>Pterygota</taxon>
        <taxon>Neoptera</taxon>
        <taxon>Paraneoptera</taxon>
        <taxon>Hemiptera</taxon>
        <taxon>Sternorrhyncha</taxon>
        <taxon>Aphidomorpha</taxon>
        <taxon>Aphidoidea</taxon>
        <taxon>Aphididae</taxon>
        <taxon>Macrosiphini</taxon>
        <taxon>Acyrthosiphon</taxon>
    </lineage>
</organism>
<evidence type="ECO:0000256" key="2">
    <source>
        <dbReference type="ARBA" id="ARBA00022737"/>
    </source>
</evidence>
<dbReference type="EnsemblMetazoa" id="XM_029488822.1">
    <property type="protein sequence ID" value="XP_029344682.1"/>
    <property type="gene ID" value="LOC115033926"/>
</dbReference>
<evidence type="ECO:0000256" key="1">
    <source>
        <dbReference type="ARBA" id="ARBA00022441"/>
    </source>
</evidence>
<dbReference type="SMART" id="SM00612">
    <property type="entry name" value="Kelch"/>
    <property type="match status" value="6"/>
</dbReference>
<dbReference type="InterPro" id="IPR015915">
    <property type="entry name" value="Kelch-typ_b-propeller"/>
</dbReference>
<dbReference type="Pfam" id="PF01344">
    <property type="entry name" value="Kelch_1"/>
    <property type="match status" value="4"/>
</dbReference>